<proteinExistence type="predicted"/>
<dbReference type="GO" id="GO:0003700">
    <property type="term" value="F:DNA-binding transcription factor activity"/>
    <property type="evidence" value="ECO:0007669"/>
    <property type="project" value="InterPro"/>
</dbReference>
<gene>
    <name evidence="6" type="ORF">MED92_00255</name>
</gene>
<feature type="domain" description="HTH araC/xylS-type" evidence="5">
    <location>
        <begin position="164"/>
        <end position="261"/>
    </location>
</feature>
<dbReference type="AlphaFoldDB" id="A0A7U8C2J3"/>
<dbReference type="PRINTS" id="PR00032">
    <property type="entry name" value="HTHARAC"/>
</dbReference>
<evidence type="ECO:0000259" key="5">
    <source>
        <dbReference type="PROSITE" id="PS01124"/>
    </source>
</evidence>
<sequence>MSKKPHIQQPLTLEELPEPIYYFLRSMPEDTIYPAQTHPWGEFVFSFSGVLELHAEEQEFRVPPNFGLWHPAGTEHQGGNRNASEHCSLYIDDELATKRGMPKTSCALLVSPMLREMLIHLRNHFPKPPYTEQESRLLDVILDQLIVTPIAGNYLPDSKDPLITQVLAYLKDDPGANHSIRAIAEQFGMSERTLARKAQSELNMPLSEWRQRLKVVRAVPMLQEGTSVESVALDLGYSTASAFIAMFKRLLGTTPDEYRKKR</sequence>
<protein>
    <submittedName>
        <fullName evidence="6">Transcriptional regulator, AraC family protein</fullName>
    </submittedName>
</protein>
<dbReference type="Proteomes" id="UP000002171">
    <property type="component" value="Unassembled WGS sequence"/>
</dbReference>
<keyword evidence="2" id="KW-0805">Transcription regulation</keyword>
<dbReference type="Gene3D" id="1.10.10.60">
    <property type="entry name" value="Homeodomain-like"/>
    <property type="match status" value="1"/>
</dbReference>
<dbReference type="SUPFAM" id="SSF51182">
    <property type="entry name" value="RmlC-like cupins"/>
    <property type="match status" value="1"/>
</dbReference>
<dbReference type="InterPro" id="IPR018062">
    <property type="entry name" value="HTH_AraC-typ_CS"/>
</dbReference>
<dbReference type="OrthoDB" id="5740883at2"/>
<dbReference type="FunFam" id="1.10.10.60:FF:000132">
    <property type="entry name" value="AraC family transcriptional regulator"/>
    <property type="match status" value="1"/>
</dbReference>
<dbReference type="InterPro" id="IPR014710">
    <property type="entry name" value="RmlC-like_jellyroll"/>
</dbReference>
<dbReference type="PANTHER" id="PTHR11019">
    <property type="entry name" value="HTH-TYPE TRANSCRIPTIONAL REGULATOR NIMR"/>
    <property type="match status" value="1"/>
</dbReference>
<dbReference type="InterPro" id="IPR009057">
    <property type="entry name" value="Homeodomain-like_sf"/>
</dbReference>
<dbReference type="PROSITE" id="PS00041">
    <property type="entry name" value="HTH_ARAC_FAMILY_1"/>
    <property type="match status" value="1"/>
</dbReference>
<reference evidence="6 7" key="1">
    <citation type="submission" date="2006-02" db="EMBL/GenBank/DDBJ databases">
        <authorList>
            <person name="Pinhassi J."/>
            <person name="Pedros-Alio C."/>
            <person name="Ferriera S."/>
            <person name="Johnson J."/>
            <person name="Kravitz S."/>
            <person name="Halpern A."/>
            <person name="Remington K."/>
            <person name="Beeson K."/>
            <person name="Tran B."/>
            <person name="Rogers Y.-H."/>
            <person name="Friedman R."/>
            <person name="Venter J.C."/>
        </authorList>
    </citation>
    <scope>NUCLEOTIDE SEQUENCE [LARGE SCALE GENOMIC DNA]</scope>
    <source>
        <strain evidence="6 7">MED92</strain>
    </source>
</reference>
<dbReference type="Pfam" id="PF12833">
    <property type="entry name" value="HTH_18"/>
    <property type="match status" value="1"/>
</dbReference>
<evidence type="ECO:0000256" key="3">
    <source>
        <dbReference type="ARBA" id="ARBA00023125"/>
    </source>
</evidence>
<keyword evidence="4" id="KW-0804">Transcription</keyword>
<evidence type="ECO:0000256" key="4">
    <source>
        <dbReference type="ARBA" id="ARBA00023163"/>
    </source>
</evidence>
<dbReference type="SUPFAM" id="SSF46689">
    <property type="entry name" value="Homeodomain-like"/>
    <property type="match status" value="2"/>
</dbReference>
<dbReference type="PROSITE" id="PS01124">
    <property type="entry name" value="HTH_ARAC_FAMILY_2"/>
    <property type="match status" value="1"/>
</dbReference>
<dbReference type="EMBL" id="AAOW01000019">
    <property type="protein sequence ID" value="EAR60315.1"/>
    <property type="molecule type" value="Genomic_DNA"/>
</dbReference>
<comment type="caution">
    <text evidence="6">The sequence shown here is derived from an EMBL/GenBank/DDBJ whole genome shotgun (WGS) entry which is preliminary data.</text>
</comment>
<dbReference type="InterPro" id="IPR020449">
    <property type="entry name" value="Tscrpt_reg_AraC-type_HTH"/>
</dbReference>
<dbReference type="PANTHER" id="PTHR11019:SF190">
    <property type="entry name" value="ARAC-FAMILY REGULATORY PROTEIN"/>
    <property type="match status" value="1"/>
</dbReference>
<organism evidence="6 7">
    <name type="scientific">Neptuniibacter caesariensis</name>
    <dbReference type="NCBI Taxonomy" id="207954"/>
    <lineage>
        <taxon>Bacteria</taxon>
        <taxon>Pseudomonadati</taxon>
        <taxon>Pseudomonadota</taxon>
        <taxon>Gammaproteobacteria</taxon>
        <taxon>Oceanospirillales</taxon>
        <taxon>Oceanospirillaceae</taxon>
        <taxon>Neptuniibacter</taxon>
    </lineage>
</organism>
<evidence type="ECO:0000313" key="7">
    <source>
        <dbReference type="Proteomes" id="UP000002171"/>
    </source>
</evidence>
<keyword evidence="1" id="KW-0678">Repressor</keyword>
<dbReference type="InterPro" id="IPR011051">
    <property type="entry name" value="RmlC_Cupin_sf"/>
</dbReference>
<evidence type="ECO:0000313" key="6">
    <source>
        <dbReference type="EMBL" id="EAR60315.1"/>
    </source>
</evidence>
<dbReference type="Gene3D" id="2.60.120.10">
    <property type="entry name" value="Jelly Rolls"/>
    <property type="match status" value="1"/>
</dbReference>
<name>A0A7U8C2J3_NEPCE</name>
<dbReference type="RefSeq" id="WP_007022923.1">
    <property type="nucleotide sequence ID" value="NZ_CH724128.1"/>
</dbReference>
<evidence type="ECO:0000256" key="2">
    <source>
        <dbReference type="ARBA" id="ARBA00023015"/>
    </source>
</evidence>
<dbReference type="CDD" id="cd06124">
    <property type="entry name" value="cupin_NimR-like_N"/>
    <property type="match status" value="1"/>
</dbReference>
<accession>A0A7U8C2J3</accession>
<keyword evidence="7" id="KW-1185">Reference proteome</keyword>
<dbReference type="SMART" id="SM00342">
    <property type="entry name" value="HTH_ARAC"/>
    <property type="match status" value="1"/>
</dbReference>
<evidence type="ECO:0000256" key="1">
    <source>
        <dbReference type="ARBA" id="ARBA00022491"/>
    </source>
</evidence>
<keyword evidence="3" id="KW-0238">DNA-binding</keyword>
<dbReference type="GO" id="GO:0043565">
    <property type="term" value="F:sequence-specific DNA binding"/>
    <property type="evidence" value="ECO:0007669"/>
    <property type="project" value="InterPro"/>
</dbReference>
<dbReference type="InterPro" id="IPR018060">
    <property type="entry name" value="HTH_AraC"/>
</dbReference>